<dbReference type="RefSeq" id="WP_344909274.1">
    <property type="nucleotide sequence ID" value="NZ_BAAAYO010000008.1"/>
</dbReference>
<dbReference type="InterPro" id="IPR001509">
    <property type="entry name" value="Epimerase_deHydtase"/>
</dbReference>
<reference evidence="2 3" key="1">
    <citation type="submission" date="2024-09" db="EMBL/GenBank/DDBJ databases">
        <authorList>
            <person name="Sun Q."/>
            <person name="Mori K."/>
        </authorList>
    </citation>
    <scope>NUCLEOTIDE SEQUENCE [LARGE SCALE GENOMIC DNA]</scope>
    <source>
        <strain evidence="2 3">JCM 12520</strain>
    </source>
</reference>
<dbReference type="SUPFAM" id="SSF51735">
    <property type="entry name" value="NAD(P)-binding Rossmann-fold domains"/>
    <property type="match status" value="1"/>
</dbReference>
<dbReference type="PANTHER" id="PTHR48079:SF6">
    <property type="entry name" value="NAD(P)-BINDING DOMAIN-CONTAINING PROTEIN-RELATED"/>
    <property type="match status" value="1"/>
</dbReference>
<dbReference type="Pfam" id="PF01370">
    <property type="entry name" value="Epimerase"/>
    <property type="match status" value="1"/>
</dbReference>
<sequence>MRHRMERRDAMKALVTGGTGFLGGRLALSLRDRGWDVTALGRNPQKGKELRRRDIRFEQADLRDGDRVLAACAGQDAVFHCGALSSSWGAYADFHAHNVLGTEHVLAGCRRHGAARLIHVSTPSVCFGGAERLNVRETDPLPAKQASPYAETKRLAERAVLAACSEGLPAVIVRPRALFGPGDASILPKLLAANMTRGIPLIDGGRALIDLTFVDNAVQALLLCQSAPEAVCGRIYHVTNGEPLPFREAVDMLFRLLGIPVRYKPLPYTAAYAAAWLMEMSAHLLRKEPMLTRAMAGMLGRSQTLDIGAARRELGYSPTVGVEAGMQVYADWRQGSSVSARER</sequence>
<name>A0ABV5W314_9BACL</name>
<dbReference type="EMBL" id="JBHMAG010000016">
    <property type="protein sequence ID" value="MFB9754626.1"/>
    <property type="molecule type" value="Genomic_DNA"/>
</dbReference>
<evidence type="ECO:0000313" key="3">
    <source>
        <dbReference type="Proteomes" id="UP001589619"/>
    </source>
</evidence>
<dbReference type="InterPro" id="IPR051783">
    <property type="entry name" value="NAD(P)-dependent_oxidoreduct"/>
</dbReference>
<dbReference type="InterPro" id="IPR036291">
    <property type="entry name" value="NAD(P)-bd_dom_sf"/>
</dbReference>
<dbReference type="PANTHER" id="PTHR48079">
    <property type="entry name" value="PROTEIN YEEZ"/>
    <property type="match status" value="1"/>
</dbReference>
<dbReference type="Gene3D" id="3.40.50.720">
    <property type="entry name" value="NAD(P)-binding Rossmann-like Domain"/>
    <property type="match status" value="1"/>
</dbReference>
<feature type="domain" description="NAD-dependent epimerase/dehydratase" evidence="1">
    <location>
        <begin position="13"/>
        <end position="238"/>
    </location>
</feature>
<keyword evidence="3" id="KW-1185">Reference proteome</keyword>
<dbReference type="Proteomes" id="UP001589619">
    <property type="component" value="Unassembled WGS sequence"/>
</dbReference>
<evidence type="ECO:0000259" key="1">
    <source>
        <dbReference type="Pfam" id="PF01370"/>
    </source>
</evidence>
<proteinExistence type="predicted"/>
<protein>
    <submittedName>
        <fullName evidence="2">NAD-dependent epimerase/dehydratase family protein</fullName>
    </submittedName>
</protein>
<gene>
    <name evidence="2" type="ORF">ACFFNY_23910</name>
</gene>
<accession>A0ABV5W314</accession>
<organism evidence="2 3">
    <name type="scientific">Paenibacillus hodogayensis</name>
    <dbReference type="NCBI Taxonomy" id="279208"/>
    <lineage>
        <taxon>Bacteria</taxon>
        <taxon>Bacillati</taxon>
        <taxon>Bacillota</taxon>
        <taxon>Bacilli</taxon>
        <taxon>Bacillales</taxon>
        <taxon>Paenibacillaceae</taxon>
        <taxon>Paenibacillus</taxon>
    </lineage>
</organism>
<evidence type="ECO:0000313" key="2">
    <source>
        <dbReference type="EMBL" id="MFB9754626.1"/>
    </source>
</evidence>
<comment type="caution">
    <text evidence="2">The sequence shown here is derived from an EMBL/GenBank/DDBJ whole genome shotgun (WGS) entry which is preliminary data.</text>
</comment>